<reference evidence="2" key="1">
    <citation type="submission" date="2016-11" db="UniProtKB">
        <authorList>
            <consortium name="WormBaseParasite"/>
        </authorList>
    </citation>
    <scope>IDENTIFICATION</scope>
</reference>
<proteinExistence type="predicted"/>
<dbReference type="AlphaFoldDB" id="A0A1I8J9G3"/>
<dbReference type="WBParaSite" id="maker-uti_cns_0046559-snap-gene-0.2-mRNA-1">
    <property type="protein sequence ID" value="maker-uti_cns_0046559-snap-gene-0.2-mRNA-1"/>
    <property type="gene ID" value="maker-uti_cns_0046559-snap-gene-0.2"/>
</dbReference>
<name>A0A1I8J9G3_9PLAT</name>
<evidence type="ECO:0000313" key="2">
    <source>
        <dbReference type="WBParaSite" id="maker-uti_cns_0046559-snap-gene-0.2-mRNA-1"/>
    </source>
</evidence>
<keyword evidence="1" id="KW-1185">Reference proteome</keyword>
<evidence type="ECO:0000313" key="1">
    <source>
        <dbReference type="Proteomes" id="UP000095280"/>
    </source>
</evidence>
<organism evidence="1 2">
    <name type="scientific">Macrostomum lignano</name>
    <dbReference type="NCBI Taxonomy" id="282301"/>
    <lineage>
        <taxon>Eukaryota</taxon>
        <taxon>Metazoa</taxon>
        <taxon>Spiralia</taxon>
        <taxon>Lophotrochozoa</taxon>
        <taxon>Platyhelminthes</taxon>
        <taxon>Rhabditophora</taxon>
        <taxon>Macrostomorpha</taxon>
        <taxon>Macrostomida</taxon>
        <taxon>Macrostomidae</taxon>
        <taxon>Macrostomum</taxon>
    </lineage>
</organism>
<sequence length="130" mass="14066">VLTVPADIPALADLTCRLADVQSEALPDRQRARRLWQASGSWTRRIQGCSVRPFELTRASGLRPCTIGPCCSAPPSCAGGDFNWRATARSGGVRPKPVDTWTASYVRDARAPDTANGADFVRSQALRRAI</sequence>
<dbReference type="Proteomes" id="UP000095280">
    <property type="component" value="Unplaced"/>
</dbReference>
<accession>A0A1I8J9G3</accession>
<protein>
    <submittedName>
        <fullName evidence="2">Alpha/beta hydrolase</fullName>
    </submittedName>
</protein>